<dbReference type="AlphaFoldDB" id="A0A4V2SH59"/>
<dbReference type="EMBL" id="SLXD01000003">
    <property type="protein sequence ID" value="TCP03828.1"/>
    <property type="molecule type" value="Genomic_DNA"/>
</dbReference>
<dbReference type="PROSITE" id="PS51257">
    <property type="entry name" value="PROKAR_LIPOPROTEIN"/>
    <property type="match status" value="1"/>
</dbReference>
<dbReference type="InterPro" id="IPR008517">
    <property type="entry name" value="GNA1162-like"/>
</dbReference>
<evidence type="ECO:0000313" key="2">
    <source>
        <dbReference type="EMBL" id="TCP03828.1"/>
    </source>
</evidence>
<proteinExistence type="predicted"/>
<dbReference type="GeneID" id="99684164"/>
<dbReference type="RefSeq" id="WP_132645289.1">
    <property type="nucleotide sequence ID" value="NZ_CP181386.1"/>
</dbReference>
<reference evidence="2 3" key="1">
    <citation type="submission" date="2019-03" db="EMBL/GenBank/DDBJ databases">
        <title>Genomic Encyclopedia of Type Strains, Phase IV (KMG-IV): sequencing the most valuable type-strain genomes for metagenomic binning, comparative biology and taxonomic classification.</title>
        <authorList>
            <person name="Goeker M."/>
        </authorList>
    </citation>
    <scope>NUCLEOTIDE SEQUENCE [LARGE SCALE GENOMIC DNA]</scope>
    <source>
        <strain evidence="2 3">DSM 1709</strain>
    </source>
</reference>
<evidence type="ECO:0000313" key="3">
    <source>
        <dbReference type="Proteomes" id="UP000295106"/>
    </source>
</evidence>
<name>A0A4V2SH59_RUBGE</name>
<dbReference type="Pfam" id="PF05643">
    <property type="entry name" value="GNA1162-like"/>
    <property type="match status" value="1"/>
</dbReference>
<evidence type="ECO:0000256" key="1">
    <source>
        <dbReference type="SAM" id="SignalP"/>
    </source>
</evidence>
<sequence>MTISKLSAARAPRWALVAAVAAALGGCATTAPYDYTAFRESRPASMLILPPVNNTNEVKATHGVLAQATQPLAEAGYYVLPVGLVDETFRQNGLTQAADIQEVSTAKLREIFGADAAVYLKVTQYGTTYKVLSSDTTVAVEGRIVDLRSGRVLWEGSARASSAEQSSSNQAGLIGVLVEAVVKQIMHTVSDASYQYAGTADARLLTPHKPNGVLYGPRSPNYGKD</sequence>
<accession>A0A4V2SH59</accession>
<feature type="chain" id="PRO_5021025515" description="Lipoprotein" evidence="1">
    <location>
        <begin position="31"/>
        <end position="225"/>
    </location>
</feature>
<comment type="caution">
    <text evidence="2">The sequence shown here is derived from an EMBL/GenBank/DDBJ whole genome shotgun (WGS) entry which is preliminary data.</text>
</comment>
<organism evidence="2 3">
    <name type="scientific">Rubrivivax gelatinosus</name>
    <name type="common">Rhodocyclus gelatinosus</name>
    <name type="synonym">Rhodopseudomonas gelatinosa</name>
    <dbReference type="NCBI Taxonomy" id="28068"/>
    <lineage>
        <taxon>Bacteria</taxon>
        <taxon>Pseudomonadati</taxon>
        <taxon>Pseudomonadota</taxon>
        <taxon>Betaproteobacteria</taxon>
        <taxon>Burkholderiales</taxon>
        <taxon>Sphaerotilaceae</taxon>
        <taxon>Rubrivivax</taxon>
    </lineage>
</organism>
<feature type="signal peptide" evidence="1">
    <location>
        <begin position="1"/>
        <end position="30"/>
    </location>
</feature>
<dbReference type="Gene3D" id="3.40.50.10610">
    <property type="entry name" value="ABC-type transport auxiliary lipoprotein component"/>
    <property type="match status" value="1"/>
</dbReference>
<dbReference type="Proteomes" id="UP000295106">
    <property type="component" value="Unassembled WGS sequence"/>
</dbReference>
<evidence type="ECO:0008006" key="4">
    <source>
        <dbReference type="Google" id="ProtNLM"/>
    </source>
</evidence>
<dbReference type="OrthoDB" id="1014694at2"/>
<keyword evidence="1" id="KW-0732">Signal</keyword>
<gene>
    <name evidence="2" type="ORF">EV684_10373</name>
</gene>
<protein>
    <recommendedName>
        <fullName evidence="4">Lipoprotein</fullName>
    </recommendedName>
</protein>